<proteinExistence type="predicted"/>
<sequence length="121" mass="13948">MAKQKLSVLIKNAMPEIMRKRSEGYTIKSIAEDMKINPLTFKHYFHKYKEDFEDIECNAESTVKPEYVLHAKDIQGGEVKDTNSDTVPDVSFEIMLDAEKRSGLNTKYLQQHRPLGKGKNK</sequence>
<name>A0A645GYM2_9ZZZZ</name>
<protein>
    <submittedName>
        <fullName evidence="1">Uncharacterized protein</fullName>
    </submittedName>
</protein>
<comment type="caution">
    <text evidence="1">The sequence shown here is derived from an EMBL/GenBank/DDBJ whole genome shotgun (WGS) entry which is preliminary data.</text>
</comment>
<dbReference type="AlphaFoldDB" id="A0A645GYM2"/>
<accession>A0A645GYM2</accession>
<evidence type="ECO:0000313" key="1">
    <source>
        <dbReference type="EMBL" id="MPN31915.1"/>
    </source>
</evidence>
<dbReference type="EMBL" id="VSSQ01083661">
    <property type="protein sequence ID" value="MPN31915.1"/>
    <property type="molecule type" value="Genomic_DNA"/>
</dbReference>
<reference evidence="1" key="1">
    <citation type="submission" date="2019-08" db="EMBL/GenBank/DDBJ databases">
        <authorList>
            <person name="Kucharzyk K."/>
            <person name="Murdoch R.W."/>
            <person name="Higgins S."/>
            <person name="Loffler F."/>
        </authorList>
    </citation>
    <scope>NUCLEOTIDE SEQUENCE</scope>
</reference>
<gene>
    <name evidence="1" type="ORF">SDC9_179390</name>
</gene>
<organism evidence="1">
    <name type="scientific">bioreactor metagenome</name>
    <dbReference type="NCBI Taxonomy" id="1076179"/>
    <lineage>
        <taxon>unclassified sequences</taxon>
        <taxon>metagenomes</taxon>
        <taxon>ecological metagenomes</taxon>
    </lineage>
</organism>